<reference evidence="10" key="1">
    <citation type="submission" date="2018-02" db="EMBL/GenBank/DDBJ databases">
        <title>Genome sequencing of Solimonas sp. HR-BB.</title>
        <authorList>
            <person name="Lee Y."/>
            <person name="Jeon C.O."/>
        </authorList>
    </citation>
    <scope>NUCLEOTIDE SEQUENCE [LARGE SCALE GENOMIC DNA]</scope>
    <source>
        <strain evidence="10">HR-U</strain>
    </source>
</reference>
<dbReference type="InterPro" id="IPR025857">
    <property type="entry name" value="MacB_PCD"/>
</dbReference>
<organism evidence="9 10">
    <name type="scientific">Siphonobacter curvatus</name>
    <dbReference type="NCBI Taxonomy" id="2094562"/>
    <lineage>
        <taxon>Bacteria</taxon>
        <taxon>Pseudomonadati</taxon>
        <taxon>Bacteroidota</taxon>
        <taxon>Cytophagia</taxon>
        <taxon>Cytophagales</taxon>
        <taxon>Cytophagaceae</taxon>
        <taxon>Siphonobacter</taxon>
    </lineage>
</organism>
<evidence type="ECO:0000256" key="4">
    <source>
        <dbReference type="ARBA" id="ARBA00022989"/>
    </source>
</evidence>
<dbReference type="EMBL" id="PTRA01000001">
    <property type="protein sequence ID" value="PQA60409.1"/>
    <property type="molecule type" value="Genomic_DNA"/>
</dbReference>
<feature type="transmembrane region" description="Helical" evidence="6">
    <location>
        <begin position="285"/>
        <end position="304"/>
    </location>
</feature>
<keyword evidence="4 6" id="KW-1133">Transmembrane helix</keyword>
<comment type="subcellular location">
    <subcellularLocation>
        <location evidence="1">Cell membrane</location>
        <topology evidence="1">Multi-pass membrane protein</topology>
    </subcellularLocation>
</comment>
<feature type="domain" description="ABC3 transporter permease C-terminal" evidence="7">
    <location>
        <begin position="290"/>
        <end position="411"/>
    </location>
</feature>
<name>A0A2S7IRW0_9BACT</name>
<proteinExistence type="predicted"/>
<evidence type="ECO:0000313" key="9">
    <source>
        <dbReference type="EMBL" id="PQA60409.1"/>
    </source>
</evidence>
<evidence type="ECO:0000259" key="7">
    <source>
        <dbReference type="Pfam" id="PF02687"/>
    </source>
</evidence>
<dbReference type="OrthoDB" id="5933722at2"/>
<dbReference type="GO" id="GO:0022857">
    <property type="term" value="F:transmembrane transporter activity"/>
    <property type="evidence" value="ECO:0007669"/>
    <property type="project" value="TreeGrafter"/>
</dbReference>
<keyword evidence="10" id="KW-1185">Reference proteome</keyword>
<dbReference type="RefSeq" id="WP_104712674.1">
    <property type="nucleotide sequence ID" value="NZ_PTRA01000001.1"/>
</dbReference>
<feature type="transmembrane region" description="Helical" evidence="6">
    <location>
        <begin position="676"/>
        <end position="701"/>
    </location>
</feature>
<keyword evidence="3 6" id="KW-0812">Transmembrane</keyword>
<evidence type="ECO:0000259" key="8">
    <source>
        <dbReference type="Pfam" id="PF12704"/>
    </source>
</evidence>
<feature type="domain" description="MacB-like periplasmic core" evidence="8">
    <location>
        <begin position="446"/>
        <end position="624"/>
    </location>
</feature>
<feature type="transmembrane region" description="Helical" evidence="6">
    <location>
        <begin position="760"/>
        <end position="782"/>
    </location>
</feature>
<evidence type="ECO:0000256" key="1">
    <source>
        <dbReference type="ARBA" id="ARBA00004651"/>
    </source>
</evidence>
<feature type="domain" description="MacB-like periplasmic core" evidence="8">
    <location>
        <begin position="20"/>
        <end position="244"/>
    </location>
</feature>
<accession>A0A2S7IRW0</accession>
<feature type="transmembrane region" description="Helical" evidence="6">
    <location>
        <begin position="731"/>
        <end position="748"/>
    </location>
</feature>
<evidence type="ECO:0000256" key="6">
    <source>
        <dbReference type="SAM" id="Phobius"/>
    </source>
</evidence>
<evidence type="ECO:0000256" key="5">
    <source>
        <dbReference type="ARBA" id="ARBA00023136"/>
    </source>
</evidence>
<evidence type="ECO:0008006" key="11">
    <source>
        <dbReference type="Google" id="ProtNLM"/>
    </source>
</evidence>
<comment type="caution">
    <text evidence="9">The sequence shown here is derived from an EMBL/GenBank/DDBJ whole genome shotgun (WGS) entry which is preliminary data.</text>
</comment>
<dbReference type="InterPro" id="IPR003838">
    <property type="entry name" value="ABC3_permease_C"/>
</dbReference>
<dbReference type="PANTHER" id="PTHR30572:SF18">
    <property type="entry name" value="ABC-TYPE MACROLIDE FAMILY EXPORT SYSTEM PERMEASE COMPONENT 2"/>
    <property type="match status" value="1"/>
</dbReference>
<feature type="transmembrane region" description="Helical" evidence="6">
    <location>
        <begin position="341"/>
        <end position="363"/>
    </location>
</feature>
<dbReference type="InterPro" id="IPR050250">
    <property type="entry name" value="Macrolide_Exporter_MacB"/>
</dbReference>
<dbReference type="Pfam" id="PF12704">
    <property type="entry name" value="MacB_PCD"/>
    <property type="match status" value="2"/>
</dbReference>
<evidence type="ECO:0000313" key="10">
    <source>
        <dbReference type="Proteomes" id="UP000239590"/>
    </source>
</evidence>
<dbReference type="PANTHER" id="PTHR30572">
    <property type="entry name" value="MEMBRANE COMPONENT OF TRANSPORTER-RELATED"/>
    <property type="match status" value="1"/>
</dbReference>
<keyword evidence="5 6" id="KW-0472">Membrane</keyword>
<evidence type="ECO:0000256" key="3">
    <source>
        <dbReference type="ARBA" id="ARBA00022692"/>
    </source>
</evidence>
<protein>
    <recommendedName>
        <fullName evidence="11">ABC transporter permease</fullName>
    </recommendedName>
</protein>
<dbReference type="Pfam" id="PF02687">
    <property type="entry name" value="FtsX"/>
    <property type="match status" value="2"/>
</dbReference>
<dbReference type="GO" id="GO:0005886">
    <property type="term" value="C:plasma membrane"/>
    <property type="evidence" value="ECO:0007669"/>
    <property type="project" value="UniProtKB-SubCell"/>
</dbReference>
<keyword evidence="2" id="KW-1003">Cell membrane</keyword>
<feature type="transmembrane region" description="Helical" evidence="6">
    <location>
        <begin position="20"/>
        <end position="41"/>
    </location>
</feature>
<feature type="transmembrane region" description="Helical" evidence="6">
    <location>
        <begin position="435"/>
        <end position="453"/>
    </location>
</feature>
<evidence type="ECO:0000256" key="2">
    <source>
        <dbReference type="ARBA" id="ARBA00022475"/>
    </source>
</evidence>
<feature type="domain" description="ABC3 transporter permease C-terminal" evidence="7">
    <location>
        <begin position="679"/>
        <end position="788"/>
    </location>
</feature>
<dbReference type="AlphaFoldDB" id="A0A2S7IRW0"/>
<dbReference type="PROSITE" id="PS51257">
    <property type="entry name" value="PROKAR_LIPOPROTEIN"/>
    <property type="match status" value="1"/>
</dbReference>
<gene>
    <name evidence="9" type="ORF">C5O19_12560</name>
</gene>
<feature type="transmembrane region" description="Helical" evidence="6">
    <location>
        <begin position="384"/>
        <end position="403"/>
    </location>
</feature>
<sequence length="799" mass="88952">MLRNYFLVAYRTLLRYKGYTLLNVLGLTLGIACSILIFQVIKFQTSFDRYHANADRIVQVTTENKNENGVSHSSGVPAPVAKALRNDFAFLERVSVLMAVGNRLITIPDSKGTIQKKFKEEKSIGFVEPDYFHILDYQWLAGSPKELTAPNTVVLTQKMAEKYFGTQQAVGKVIRLDNTMDLKVTGILADIPENTDRRLEVFVSWASMPKQWDGIEVDNWGWTNSGTNCLVLFKNESDIERLNKLMPAFRQKYLGEEAKEGSYPLVPLKRMHFDSNYGGAKDTMFYVLAAIGLFLLLTACINFVNLATAQALKRSKEVGVRKVIGGTKAQLFGQFLTETGLITFIAIVVALGLSEVLIPLVNAAIKNQTSINFTGTFSFFQEPLLWAFLLGLLLMVTLLAGFYPGMILSGFQPVAALKGKINTQQVGGLSVRRSLVIVQFIITQVLIISTIVITQQMGFYRNQDIGYDPSAIIVIPNPTPEQTNLQTFRHRLTQVPGVEAVSFFAAPPTSTTNFSTNHRFGSHTEVEPWSLVIKPADYTYANTFGLKLLAGRNIIESDTAREYLVNEAYVKKLGLKIQDVLGQNLDVWGVSAPIVGVIKDFNNLSLREEISPIAIFSARDFQKFGAVRVSTRDLSGTLAGVESVWNDTYPNHLYEQSFMDERIAKMYKSESMMLQIIRVFSFIAIFIGCLGLYGLVSFLAAQKTKEIGVRKVLGASLIQILGLFGKEFARLILVAFAIAAPLGWWLMSQWLEEYTYRISIGWETFAIAILLTTAIAALTVGWQSFRAALANPAKSLKSE</sequence>
<dbReference type="Proteomes" id="UP000239590">
    <property type="component" value="Unassembled WGS sequence"/>
</dbReference>